<reference evidence="2 3" key="1">
    <citation type="journal article" date="2023" name="Int. J. Syst. Evol. Microbiol.">
        <title>Lactiplantibacillus brownii sp. nov., a novel psychrotolerant species isolated from sauerkraut.</title>
        <authorList>
            <person name="Heng Y.C."/>
            <person name="Silvaraju S."/>
            <person name="Lee J.K.Y."/>
            <person name="Kittelmann S."/>
        </authorList>
    </citation>
    <scope>NUCLEOTIDE SEQUENCE [LARGE SCALE GENOMIC DNA]</scope>
    <source>
        <strain evidence="2 3">WILCCON 0030</strain>
    </source>
</reference>
<comment type="caution">
    <text evidence="2">The sequence shown here is derived from an EMBL/GenBank/DDBJ whole genome shotgun (WGS) entry which is preliminary data.</text>
</comment>
<feature type="transmembrane region" description="Helical" evidence="1">
    <location>
        <begin position="49"/>
        <end position="67"/>
    </location>
</feature>
<evidence type="ECO:0000313" key="3">
    <source>
        <dbReference type="Proteomes" id="UP001227831"/>
    </source>
</evidence>
<feature type="transmembrane region" description="Helical" evidence="1">
    <location>
        <begin position="79"/>
        <end position="101"/>
    </location>
</feature>
<evidence type="ECO:0008006" key="4">
    <source>
        <dbReference type="Google" id="ProtNLM"/>
    </source>
</evidence>
<name>A0ABU1A6B5_9LACO</name>
<feature type="transmembrane region" description="Helical" evidence="1">
    <location>
        <begin position="107"/>
        <end position="129"/>
    </location>
</feature>
<feature type="transmembrane region" description="Helical" evidence="1">
    <location>
        <begin position="20"/>
        <end position="43"/>
    </location>
</feature>
<evidence type="ECO:0000256" key="1">
    <source>
        <dbReference type="SAM" id="Phobius"/>
    </source>
</evidence>
<evidence type="ECO:0000313" key="2">
    <source>
        <dbReference type="EMBL" id="MDQ7936474.1"/>
    </source>
</evidence>
<keyword evidence="3" id="KW-1185">Reference proteome</keyword>
<proteinExistence type="predicted"/>
<keyword evidence="1" id="KW-0472">Membrane</keyword>
<keyword evidence="1" id="KW-1133">Transmembrane helix</keyword>
<dbReference type="EMBL" id="JAVCWF010000001">
    <property type="protein sequence ID" value="MDQ7936474.1"/>
    <property type="molecule type" value="Genomic_DNA"/>
</dbReference>
<sequence length="283" mass="33251">MNLLDSTSVGKRILRFLGEIGYAVFMGVLAFGGRELAFLYVAIDVSPKMLYFVLSCLIILFVVKNCDDYFMQDTHRKRIFLSFVIVEMLFLTIEAFAAFFAHMHVYMWFRLLGEIATIGVLITWLAQVIQRVGYTFMWMFYPFIVDKRYVVSVKTFRIIGKNSRFLSYNDMVTYTLLTIVRIMLLLFFDIYVLEYFATIDKVVRDAYGSFLWIAAVIKLSDSYNVVSFIGFLAVVVSMENYIYKFQNKLYRKIDRGLHKFVVVKRKKCMVRSDALLKIYEQLK</sequence>
<feature type="transmembrane region" description="Helical" evidence="1">
    <location>
        <begin position="225"/>
        <end position="243"/>
    </location>
</feature>
<keyword evidence="1" id="KW-0812">Transmembrane</keyword>
<gene>
    <name evidence="2" type="ORF">RA086_02290</name>
</gene>
<organism evidence="2 3">
    <name type="scientific">Lactiplantibacillus brownii</name>
    <dbReference type="NCBI Taxonomy" id="3069269"/>
    <lineage>
        <taxon>Bacteria</taxon>
        <taxon>Bacillati</taxon>
        <taxon>Bacillota</taxon>
        <taxon>Bacilli</taxon>
        <taxon>Lactobacillales</taxon>
        <taxon>Lactobacillaceae</taxon>
        <taxon>Lactiplantibacillus</taxon>
    </lineage>
</organism>
<feature type="transmembrane region" description="Helical" evidence="1">
    <location>
        <begin position="171"/>
        <end position="193"/>
    </location>
</feature>
<protein>
    <recommendedName>
        <fullName evidence="4">Integral membrane protein</fullName>
    </recommendedName>
</protein>
<dbReference type="Proteomes" id="UP001227831">
    <property type="component" value="Unassembled WGS sequence"/>
</dbReference>
<dbReference type="RefSeq" id="WP_308702303.1">
    <property type="nucleotide sequence ID" value="NZ_AP027463.1"/>
</dbReference>
<accession>A0ABU1A6B5</accession>